<accession>A0ABN1HCD4</accession>
<protein>
    <recommendedName>
        <fullName evidence="3">HTH cro/C1-type domain-containing protein</fullName>
    </recommendedName>
</protein>
<gene>
    <name evidence="1" type="ORF">GCM10009535_12650</name>
</gene>
<evidence type="ECO:0000313" key="2">
    <source>
        <dbReference type="Proteomes" id="UP001500724"/>
    </source>
</evidence>
<sequence length="150" mass="16335">MMCVMAPPYDESALQRLATLVIQRRSSLRMNKIDVARGAQIQINTYSKIEEGKPVRPVTYGKIEPVIGWARGSCLDVLQGAEPTVIETQQAGAAVSPVRQGDLADDVAAAVQDAAVSVSDSLTSAEIRELKRRVVEELMKRGRLTGNNRD</sequence>
<name>A0ABN1HCD4_9ACTN</name>
<proteinExistence type="predicted"/>
<organism evidence="1 2">
    <name type="scientific">Streptomyces thermocarboxydovorans</name>
    <dbReference type="NCBI Taxonomy" id="59298"/>
    <lineage>
        <taxon>Bacteria</taxon>
        <taxon>Bacillati</taxon>
        <taxon>Actinomycetota</taxon>
        <taxon>Actinomycetes</taxon>
        <taxon>Kitasatosporales</taxon>
        <taxon>Streptomycetaceae</taxon>
        <taxon>Streptomyces</taxon>
    </lineage>
</organism>
<comment type="caution">
    <text evidence="1">The sequence shown here is derived from an EMBL/GenBank/DDBJ whole genome shotgun (WGS) entry which is preliminary data.</text>
</comment>
<evidence type="ECO:0008006" key="3">
    <source>
        <dbReference type="Google" id="ProtNLM"/>
    </source>
</evidence>
<reference evidence="1 2" key="1">
    <citation type="journal article" date="2019" name="Int. J. Syst. Evol. Microbiol.">
        <title>The Global Catalogue of Microorganisms (GCM) 10K type strain sequencing project: providing services to taxonomists for standard genome sequencing and annotation.</title>
        <authorList>
            <consortium name="The Broad Institute Genomics Platform"/>
            <consortium name="The Broad Institute Genome Sequencing Center for Infectious Disease"/>
            <person name="Wu L."/>
            <person name="Ma J."/>
        </authorList>
    </citation>
    <scope>NUCLEOTIDE SEQUENCE [LARGE SCALE GENOMIC DNA]</scope>
    <source>
        <strain evidence="1 2">JCM 10367</strain>
    </source>
</reference>
<keyword evidence="2" id="KW-1185">Reference proteome</keyword>
<evidence type="ECO:0000313" key="1">
    <source>
        <dbReference type="EMBL" id="GAA0637668.1"/>
    </source>
</evidence>
<dbReference type="Proteomes" id="UP001500724">
    <property type="component" value="Unassembled WGS sequence"/>
</dbReference>
<dbReference type="EMBL" id="BAAAGU010000009">
    <property type="protein sequence ID" value="GAA0637668.1"/>
    <property type="molecule type" value="Genomic_DNA"/>
</dbReference>